<gene>
    <name evidence="3" type="ORF">PBY51_016397</name>
</gene>
<organism evidence="3 4">
    <name type="scientific">Eleginops maclovinus</name>
    <name type="common">Patagonian blennie</name>
    <name type="synonym">Eleginus maclovinus</name>
    <dbReference type="NCBI Taxonomy" id="56733"/>
    <lineage>
        <taxon>Eukaryota</taxon>
        <taxon>Metazoa</taxon>
        <taxon>Chordata</taxon>
        <taxon>Craniata</taxon>
        <taxon>Vertebrata</taxon>
        <taxon>Euteleostomi</taxon>
        <taxon>Actinopterygii</taxon>
        <taxon>Neopterygii</taxon>
        <taxon>Teleostei</taxon>
        <taxon>Neoteleostei</taxon>
        <taxon>Acanthomorphata</taxon>
        <taxon>Eupercaria</taxon>
        <taxon>Perciformes</taxon>
        <taxon>Notothenioidei</taxon>
        <taxon>Eleginopidae</taxon>
        <taxon>Eleginops</taxon>
    </lineage>
</organism>
<evidence type="ECO:0000256" key="1">
    <source>
        <dbReference type="ARBA" id="ARBA00039658"/>
    </source>
</evidence>
<dbReference type="InterPro" id="IPR036397">
    <property type="entry name" value="RNaseH_sf"/>
</dbReference>
<dbReference type="FunFam" id="3.30.420.10:FF:000032">
    <property type="entry name" value="Retrovirus-related Pol polyprotein from transposon 297-like Protein"/>
    <property type="match status" value="1"/>
</dbReference>
<dbReference type="GO" id="GO:0003676">
    <property type="term" value="F:nucleic acid binding"/>
    <property type="evidence" value="ECO:0007669"/>
    <property type="project" value="InterPro"/>
</dbReference>
<dbReference type="AlphaFoldDB" id="A0AAN8AMA6"/>
<feature type="domain" description="Integrase catalytic" evidence="2">
    <location>
        <begin position="237"/>
        <end position="394"/>
    </location>
</feature>
<reference evidence="3 4" key="1">
    <citation type="journal article" date="2023" name="Genes (Basel)">
        <title>Chromosome-Level Genome Assembly and Circadian Gene Repertoire of the Patagonia Blennie Eleginops maclovinus-The Closest Ancestral Proxy of Antarctic Cryonotothenioids.</title>
        <authorList>
            <person name="Cheng C.C."/>
            <person name="Rivera-Colon A.G."/>
            <person name="Minhas B.F."/>
            <person name="Wilson L."/>
            <person name="Rayamajhi N."/>
            <person name="Vargas-Chacoff L."/>
            <person name="Catchen J.M."/>
        </authorList>
    </citation>
    <scope>NUCLEOTIDE SEQUENCE [LARGE SCALE GENOMIC DNA]</scope>
    <source>
        <strain evidence="3">JMC-PN-2008</strain>
    </source>
</reference>
<dbReference type="PANTHER" id="PTHR37984:SF15">
    <property type="entry name" value="INTEGRASE CATALYTIC DOMAIN-CONTAINING PROTEIN"/>
    <property type="match status" value="1"/>
</dbReference>
<evidence type="ECO:0000313" key="4">
    <source>
        <dbReference type="Proteomes" id="UP001346869"/>
    </source>
</evidence>
<dbReference type="PANTHER" id="PTHR37984">
    <property type="entry name" value="PROTEIN CBG26694"/>
    <property type="match status" value="1"/>
</dbReference>
<dbReference type="InterPro" id="IPR050951">
    <property type="entry name" value="Retrovirus_Pol_polyprotein"/>
</dbReference>
<reference evidence="3 4" key="2">
    <citation type="journal article" date="2023" name="Mol. Biol. Evol.">
        <title>Genomics of Secondarily Temperate Adaptation in the Only Non-Antarctic Icefish.</title>
        <authorList>
            <person name="Rivera-Colon A.G."/>
            <person name="Rayamajhi N."/>
            <person name="Minhas B.F."/>
            <person name="Madrigal G."/>
            <person name="Bilyk K.T."/>
            <person name="Yoon V."/>
            <person name="Hune M."/>
            <person name="Gregory S."/>
            <person name="Cheng C.H.C."/>
            <person name="Catchen J.M."/>
        </authorList>
    </citation>
    <scope>NUCLEOTIDE SEQUENCE [LARGE SCALE GENOMIC DNA]</scope>
    <source>
        <strain evidence="3">JMC-PN-2008</strain>
    </source>
</reference>
<dbReference type="PROSITE" id="PS50994">
    <property type="entry name" value="INTEGRASE"/>
    <property type="match status" value="1"/>
</dbReference>
<dbReference type="EMBL" id="JAUZQC010000010">
    <property type="protein sequence ID" value="KAK5865213.1"/>
    <property type="molecule type" value="Genomic_DNA"/>
</dbReference>
<dbReference type="Gene3D" id="3.30.420.10">
    <property type="entry name" value="Ribonuclease H-like superfamily/Ribonuclease H"/>
    <property type="match status" value="1"/>
</dbReference>
<proteinExistence type="predicted"/>
<dbReference type="Pfam" id="PF17921">
    <property type="entry name" value="Integrase_H2C2"/>
    <property type="match status" value="1"/>
</dbReference>
<name>A0AAN8AMA6_ELEMC</name>
<dbReference type="InterPro" id="IPR041588">
    <property type="entry name" value="Integrase_H2C2"/>
</dbReference>
<comment type="caution">
    <text evidence="3">The sequence shown here is derived from an EMBL/GenBank/DDBJ whole genome shotgun (WGS) entry which is preliminary data.</text>
</comment>
<dbReference type="Gene3D" id="1.10.340.70">
    <property type="match status" value="1"/>
</dbReference>
<evidence type="ECO:0000259" key="2">
    <source>
        <dbReference type="PROSITE" id="PS50994"/>
    </source>
</evidence>
<protein>
    <recommendedName>
        <fullName evidence="1">Gypsy retrotransposon integrase-like protein 1</fullName>
    </recommendedName>
</protein>
<dbReference type="Pfam" id="PF00665">
    <property type="entry name" value="rve"/>
    <property type="match status" value="1"/>
</dbReference>
<dbReference type="GO" id="GO:0015074">
    <property type="term" value="P:DNA integration"/>
    <property type="evidence" value="ECO:0007669"/>
    <property type="project" value="InterPro"/>
</dbReference>
<accession>A0AAN8AMA6</accession>
<evidence type="ECO:0000313" key="3">
    <source>
        <dbReference type="EMBL" id="KAK5865213.1"/>
    </source>
</evidence>
<dbReference type="Proteomes" id="UP001346869">
    <property type="component" value="Unassembled WGS sequence"/>
</dbReference>
<dbReference type="InterPro" id="IPR012337">
    <property type="entry name" value="RNaseH-like_sf"/>
</dbReference>
<sequence>MSTAKLNAAGHRWVGELADFRFSIKYRPGKVNVDADTLSRLPLDIDNYVEECTEELNGDAISAAWEGSEAAKKHDIAYVASLNLTQNSDSQSTVTLPAISQSELIRTQRQDVAINEIIKLKQSKVVLTNDDRRKGSVPVKRLMHEWGKLYMESDLLYRKAGGRKQLVLPCEYLPLVLKHLHNYMGHLGTERVIGLARDRFYWPFMKKDIEAYVTKQCPCIKQKKPVVHDRAPMGSITTSAPLELVSIDYMHLEQSKGGYDYILVCIDHFSRFAQVYATRNKSGRTAAEKIFNDFIPRFGFPGRLHHDQGREFENALFTTLQKLAGVSHSRTTPYHPQGNPAERFNRTLLQMLRTLQEKEKSNWKEHLPQVVHAYNCTRHEATGFSPHYLMFGRHPCLPVDLLFGLSRVETAQGYADKWAVRMKEAYRIAAQNSQQSSARGKRQHDRHVRGVVLQPGDRVLVHNLSERGGPGKLRSYWEQTAMWLKNR</sequence>
<dbReference type="InterPro" id="IPR001584">
    <property type="entry name" value="Integrase_cat-core"/>
</dbReference>
<dbReference type="SUPFAM" id="SSF53098">
    <property type="entry name" value="Ribonuclease H-like"/>
    <property type="match status" value="1"/>
</dbReference>
<dbReference type="FunFam" id="1.10.340.70:FF:000001">
    <property type="entry name" value="Retrovirus-related Pol polyprotein from transposon gypsy-like Protein"/>
    <property type="match status" value="1"/>
</dbReference>
<keyword evidence="4" id="KW-1185">Reference proteome</keyword>